<keyword evidence="1" id="KW-1133">Transmembrane helix</keyword>
<keyword evidence="3" id="KW-1185">Reference proteome</keyword>
<accession>A0ABV5UQ94</accession>
<protein>
    <submittedName>
        <fullName evidence="2">Uncharacterized protein</fullName>
    </submittedName>
</protein>
<dbReference type="EMBL" id="JBHMBH010000019">
    <property type="protein sequence ID" value="MFB9713994.1"/>
    <property type="molecule type" value="Genomic_DNA"/>
</dbReference>
<sequence>MSVSLLEVAVAAPLQLSALSLIPVAGMVSEAPERTAELLQLPVAGMIVGAIIIAVYGAVNYGISRAAANRSAAEVLHP</sequence>
<keyword evidence="1" id="KW-0812">Transmembrane</keyword>
<proteinExistence type="predicted"/>
<evidence type="ECO:0000256" key="1">
    <source>
        <dbReference type="SAM" id="Phobius"/>
    </source>
</evidence>
<evidence type="ECO:0000313" key="3">
    <source>
        <dbReference type="Proteomes" id="UP001589536"/>
    </source>
</evidence>
<feature type="transmembrane region" description="Helical" evidence="1">
    <location>
        <begin position="42"/>
        <end position="63"/>
    </location>
</feature>
<gene>
    <name evidence="2" type="ORF">ACFFPI_07470</name>
</gene>
<organism evidence="2 3">
    <name type="scientific">Arthrobacter methylotrophus</name>
    <dbReference type="NCBI Taxonomy" id="121291"/>
    <lineage>
        <taxon>Bacteria</taxon>
        <taxon>Bacillati</taxon>
        <taxon>Actinomycetota</taxon>
        <taxon>Actinomycetes</taxon>
        <taxon>Micrococcales</taxon>
        <taxon>Micrococcaceae</taxon>
        <taxon>Arthrobacter</taxon>
    </lineage>
</organism>
<evidence type="ECO:0000313" key="2">
    <source>
        <dbReference type="EMBL" id="MFB9713994.1"/>
    </source>
</evidence>
<comment type="caution">
    <text evidence="2">The sequence shown here is derived from an EMBL/GenBank/DDBJ whole genome shotgun (WGS) entry which is preliminary data.</text>
</comment>
<dbReference type="Proteomes" id="UP001589536">
    <property type="component" value="Unassembled WGS sequence"/>
</dbReference>
<reference evidence="2 3" key="1">
    <citation type="submission" date="2024-09" db="EMBL/GenBank/DDBJ databases">
        <authorList>
            <person name="Sun Q."/>
            <person name="Mori K."/>
        </authorList>
    </citation>
    <scope>NUCLEOTIDE SEQUENCE [LARGE SCALE GENOMIC DNA]</scope>
    <source>
        <strain evidence="2 3">JCM 13519</strain>
    </source>
</reference>
<name>A0ABV5UQ94_9MICC</name>
<dbReference type="RefSeq" id="WP_345042634.1">
    <property type="nucleotide sequence ID" value="NZ_BAABED010000001.1"/>
</dbReference>
<keyword evidence="1" id="KW-0472">Membrane</keyword>